<evidence type="ECO:0000256" key="2">
    <source>
        <dbReference type="ARBA" id="ARBA00022516"/>
    </source>
</evidence>
<keyword evidence="1 10" id="KW-1003">Cell membrane</keyword>
<comment type="subcellular location">
    <subcellularLocation>
        <location evidence="10">Cell membrane</location>
        <topology evidence="10">Multi-pass membrane protein</topology>
    </subcellularLocation>
</comment>
<feature type="transmembrane region" description="Helical" evidence="10">
    <location>
        <begin position="6"/>
        <end position="30"/>
    </location>
</feature>
<comment type="caution">
    <text evidence="11">The sequence shown here is derived from an EMBL/GenBank/DDBJ whole genome shotgun (WGS) entry which is preliminary data.</text>
</comment>
<gene>
    <name evidence="10 11" type="primary">plsY</name>
    <name evidence="11" type="ORF">IAC63_01975</name>
</gene>
<keyword evidence="2 10" id="KW-0444">Lipid biosynthesis</keyword>
<evidence type="ECO:0000256" key="5">
    <source>
        <dbReference type="ARBA" id="ARBA00022989"/>
    </source>
</evidence>
<comment type="catalytic activity">
    <reaction evidence="10">
        <text>an acyl phosphate + sn-glycerol 3-phosphate = a 1-acyl-sn-glycero-3-phosphate + phosphate</text>
        <dbReference type="Rhea" id="RHEA:34075"/>
        <dbReference type="ChEBI" id="CHEBI:43474"/>
        <dbReference type="ChEBI" id="CHEBI:57597"/>
        <dbReference type="ChEBI" id="CHEBI:57970"/>
        <dbReference type="ChEBI" id="CHEBI:59918"/>
        <dbReference type="EC" id="2.3.1.275"/>
    </reaction>
</comment>
<dbReference type="InterPro" id="IPR003811">
    <property type="entry name" value="G3P_acylTferase_PlsY"/>
</dbReference>
<comment type="caution">
    <text evidence="10">Lacks conserved residue(s) required for the propagation of feature annotation.</text>
</comment>
<evidence type="ECO:0000256" key="7">
    <source>
        <dbReference type="ARBA" id="ARBA00023136"/>
    </source>
</evidence>
<keyword evidence="9 10" id="KW-1208">Phospholipid metabolism</keyword>
<comment type="subunit">
    <text evidence="10">Probably interacts with PlsX.</text>
</comment>
<dbReference type="EMBL" id="DVNO01000014">
    <property type="protein sequence ID" value="HIU65386.1"/>
    <property type="molecule type" value="Genomic_DNA"/>
</dbReference>
<keyword evidence="5 10" id="KW-1133">Transmembrane helix</keyword>
<dbReference type="PANTHER" id="PTHR30309:SF0">
    <property type="entry name" value="GLYCEROL-3-PHOSPHATE ACYLTRANSFERASE-RELATED"/>
    <property type="match status" value="1"/>
</dbReference>
<evidence type="ECO:0000256" key="4">
    <source>
        <dbReference type="ARBA" id="ARBA00022692"/>
    </source>
</evidence>
<dbReference type="EC" id="2.3.1.275" evidence="10"/>
<feature type="transmembrane region" description="Helical" evidence="10">
    <location>
        <begin position="115"/>
        <end position="137"/>
    </location>
</feature>
<comment type="pathway">
    <text evidence="10">Lipid metabolism; phospholipid metabolism.</text>
</comment>
<comment type="function">
    <text evidence="10">Catalyzes the transfer of an acyl group from acyl-phosphate (acyl-PO(4)) to glycerol-3-phosphate (G3P) to form lysophosphatidic acid (LPA). This enzyme utilizes acyl-phosphate as fatty acyl donor, but not acyl-CoA or acyl-ACP.</text>
</comment>
<keyword evidence="3 10" id="KW-0808">Transferase</keyword>
<evidence type="ECO:0000256" key="1">
    <source>
        <dbReference type="ARBA" id="ARBA00022475"/>
    </source>
</evidence>
<dbReference type="SMART" id="SM01207">
    <property type="entry name" value="G3P_acyltransf"/>
    <property type="match status" value="1"/>
</dbReference>
<reference evidence="11" key="1">
    <citation type="submission" date="2020-10" db="EMBL/GenBank/DDBJ databases">
        <authorList>
            <person name="Gilroy R."/>
        </authorList>
    </citation>
    <scope>NUCLEOTIDE SEQUENCE</scope>
    <source>
        <strain evidence="11">CHK136-897</strain>
    </source>
</reference>
<dbReference type="HAMAP" id="MF_01043">
    <property type="entry name" value="PlsY"/>
    <property type="match status" value="1"/>
</dbReference>
<evidence type="ECO:0000313" key="11">
    <source>
        <dbReference type="EMBL" id="HIU65386.1"/>
    </source>
</evidence>
<name>A0A9D1MSE4_9PROT</name>
<sequence length="202" mass="21615">MIPTGFNVIAVLAILVSYLLGSIPMGLILTKVMGKGDLRKVGSGNIGATNVMRVGGLRMAAATWLLDMLKAIAAVYIGYVVGGEAFAAWCGFAAIVGHCYPVWLKFHGGKGISSLFGVLLAVNPLAFITCGIEWLIVALSSGYSSLGAVVAFCLMPVLGFVMGPQVGWPFLAIALLCLWRHRENIKRLLSGTESKIEWKWKK</sequence>
<keyword evidence="11" id="KW-0012">Acyltransferase</keyword>
<evidence type="ECO:0000256" key="8">
    <source>
        <dbReference type="ARBA" id="ARBA00023209"/>
    </source>
</evidence>
<dbReference type="GO" id="GO:0005886">
    <property type="term" value="C:plasma membrane"/>
    <property type="evidence" value="ECO:0007669"/>
    <property type="project" value="UniProtKB-SubCell"/>
</dbReference>
<dbReference type="PANTHER" id="PTHR30309">
    <property type="entry name" value="INNER MEMBRANE PROTEIN YGIH"/>
    <property type="match status" value="1"/>
</dbReference>
<accession>A0A9D1MSE4</accession>
<feature type="transmembrane region" description="Helical" evidence="10">
    <location>
        <begin position="149"/>
        <end position="179"/>
    </location>
</feature>
<reference evidence="11" key="2">
    <citation type="journal article" date="2021" name="PeerJ">
        <title>Extensive microbial diversity within the chicken gut microbiome revealed by metagenomics and culture.</title>
        <authorList>
            <person name="Gilroy R."/>
            <person name="Ravi A."/>
            <person name="Getino M."/>
            <person name="Pursley I."/>
            <person name="Horton D.L."/>
            <person name="Alikhan N.F."/>
            <person name="Baker D."/>
            <person name="Gharbi K."/>
            <person name="Hall N."/>
            <person name="Watson M."/>
            <person name="Adriaenssens E.M."/>
            <person name="Foster-Nyarko E."/>
            <person name="Jarju S."/>
            <person name="Secka A."/>
            <person name="Antonio M."/>
            <person name="Oren A."/>
            <person name="Chaudhuri R.R."/>
            <person name="La Ragione R."/>
            <person name="Hildebrand F."/>
            <person name="Pallen M.J."/>
        </authorList>
    </citation>
    <scope>NUCLEOTIDE SEQUENCE</scope>
    <source>
        <strain evidence="11">CHK136-897</strain>
    </source>
</reference>
<organism evidence="11 12">
    <name type="scientific">Candidatus Enterousia avicola</name>
    <dbReference type="NCBI Taxonomy" id="2840787"/>
    <lineage>
        <taxon>Bacteria</taxon>
        <taxon>Pseudomonadati</taxon>
        <taxon>Pseudomonadota</taxon>
        <taxon>Alphaproteobacteria</taxon>
        <taxon>Candidatus Enterousia</taxon>
    </lineage>
</organism>
<evidence type="ECO:0000313" key="12">
    <source>
        <dbReference type="Proteomes" id="UP000824142"/>
    </source>
</evidence>
<evidence type="ECO:0000256" key="9">
    <source>
        <dbReference type="ARBA" id="ARBA00023264"/>
    </source>
</evidence>
<keyword evidence="4 10" id="KW-0812">Transmembrane</keyword>
<evidence type="ECO:0000256" key="10">
    <source>
        <dbReference type="HAMAP-Rule" id="MF_01043"/>
    </source>
</evidence>
<proteinExistence type="inferred from homology"/>
<dbReference type="Pfam" id="PF02660">
    <property type="entry name" value="G3P_acyltransf"/>
    <property type="match status" value="1"/>
</dbReference>
<dbReference type="GO" id="GO:0008654">
    <property type="term" value="P:phospholipid biosynthetic process"/>
    <property type="evidence" value="ECO:0007669"/>
    <property type="project" value="UniProtKB-UniRule"/>
</dbReference>
<dbReference type="GO" id="GO:0043772">
    <property type="term" value="F:acyl-phosphate glycerol-3-phosphate acyltransferase activity"/>
    <property type="evidence" value="ECO:0007669"/>
    <property type="project" value="UniProtKB-UniRule"/>
</dbReference>
<dbReference type="NCBIfam" id="TIGR00023">
    <property type="entry name" value="glycerol-3-phosphate 1-O-acyltransferase PlsY"/>
    <property type="match status" value="1"/>
</dbReference>
<evidence type="ECO:0000256" key="6">
    <source>
        <dbReference type="ARBA" id="ARBA00023098"/>
    </source>
</evidence>
<comment type="similarity">
    <text evidence="10">Belongs to the PlsY family.</text>
</comment>
<protein>
    <recommendedName>
        <fullName evidence="10">Glycerol-3-phosphate acyltransferase</fullName>
    </recommendedName>
    <alternativeName>
        <fullName evidence="10">Acyl-PO4 G3P acyltransferase</fullName>
    </alternativeName>
    <alternativeName>
        <fullName evidence="10">Acyl-phosphate--glycerol-3-phosphate acyltransferase</fullName>
    </alternativeName>
    <alternativeName>
        <fullName evidence="10">G3P acyltransferase</fullName>
        <shortName evidence="10">GPAT</shortName>
        <ecNumber evidence="10">2.3.1.275</ecNumber>
    </alternativeName>
    <alternativeName>
        <fullName evidence="10">Lysophosphatidic acid synthase</fullName>
        <shortName evidence="10">LPA synthase</shortName>
    </alternativeName>
</protein>
<keyword evidence="6 10" id="KW-0443">Lipid metabolism</keyword>
<keyword evidence="8 10" id="KW-0594">Phospholipid biosynthesis</keyword>
<dbReference type="AlphaFoldDB" id="A0A9D1MSE4"/>
<dbReference type="Proteomes" id="UP000824142">
    <property type="component" value="Unassembled WGS sequence"/>
</dbReference>
<evidence type="ECO:0000256" key="3">
    <source>
        <dbReference type="ARBA" id="ARBA00022679"/>
    </source>
</evidence>
<keyword evidence="7 10" id="KW-0472">Membrane</keyword>